<dbReference type="Gene3D" id="3.40.1190.20">
    <property type="match status" value="1"/>
</dbReference>
<dbReference type="InterPro" id="IPR001805">
    <property type="entry name" value="Adenokinase"/>
</dbReference>
<dbReference type="SUPFAM" id="SSF53613">
    <property type="entry name" value="Ribokinase-like"/>
    <property type="match status" value="1"/>
</dbReference>
<evidence type="ECO:0000256" key="6">
    <source>
        <dbReference type="ARBA" id="ARBA00022726"/>
    </source>
</evidence>
<evidence type="ECO:0000256" key="9">
    <source>
        <dbReference type="ARBA" id="ARBA00022840"/>
    </source>
</evidence>
<keyword evidence="8 15" id="KW-0418">Kinase</keyword>
<dbReference type="EMBL" id="NEDP02004772">
    <property type="protein sequence ID" value="OWF44471.1"/>
    <property type="molecule type" value="Genomic_DNA"/>
</dbReference>
<comment type="catalytic activity">
    <reaction evidence="11">
        <text>adenosine + ATP = AMP + ADP + H(+)</text>
        <dbReference type="Rhea" id="RHEA:20824"/>
        <dbReference type="ChEBI" id="CHEBI:15378"/>
        <dbReference type="ChEBI" id="CHEBI:16335"/>
        <dbReference type="ChEBI" id="CHEBI:30616"/>
        <dbReference type="ChEBI" id="CHEBI:456215"/>
        <dbReference type="ChEBI" id="CHEBI:456216"/>
        <dbReference type="EC" id="2.7.1.20"/>
    </reaction>
</comment>
<evidence type="ECO:0000256" key="3">
    <source>
        <dbReference type="ARBA" id="ARBA00010688"/>
    </source>
</evidence>
<dbReference type="UniPathway" id="UPA00588">
    <property type="reaction ID" value="UER00659"/>
</dbReference>
<evidence type="ECO:0000256" key="4">
    <source>
        <dbReference type="ARBA" id="ARBA00012119"/>
    </source>
</evidence>
<dbReference type="InterPro" id="IPR029056">
    <property type="entry name" value="Ribokinase-like"/>
</dbReference>
<dbReference type="InterPro" id="IPR011611">
    <property type="entry name" value="PfkB_dom"/>
</dbReference>
<dbReference type="AlphaFoldDB" id="A0A210Q6X0"/>
<evidence type="ECO:0000256" key="1">
    <source>
        <dbReference type="ARBA" id="ARBA00001946"/>
    </source>
</evidence>
<dbReference type="GO" id="GO:0006166">
    <property type="term" value="P:purine ribonucleoside salvage"/>
    <property type="evidence" value="ECO:0007669"/>
    <property type="project" value="UniProtKB-KW"/>
</dbReference>
<name>A0A210Q6X0_MIZYE</name>
<comment type="cofactor">
    <cofactor evidence="1">
        <name>Mg(2+)</name>
        <dbReference type="ChEBI" id="CHEBI:18420"/>
    </cofactor>
</comment>
<accession>A0A210Q6X0</accession>
<comment type="pathway">
    <text evidence="2">Purine metabolism; AMP biosynthesis via salvage pathway; AMP from adenosine: step 1/1.</text>
</comment>
<keyword evidence="6" id="KW-0660">Purine salvage</keyword>
<evidence type="ECO:0000256" key="5">
    <source>
        <dbReference type="ARBA" id="ARBA00022679"/>
    </source>
</evidence>
<dbReference type="PANTHER" id="PTHR45769">
    <property type="entry name" value="ADENOSINE KINASE"/>
    <property type="match status" value="1"/>
</dbReference>
<dbReference type="GO" id="GO:0005829">
    <property type="term" value="C:cytosol"/>
    <property type="evidence" value="ECO:0007669"/>
    <property type="project" value="TreeGrafter"/>
</dbReference>
<dbReference type="GO" id="GO:0006144">
    <property type="term" value="P:purine nucleobase metabolic process"/>
    <property type="evidence" value="ECO:0007669"/>
    <property type="project" value="TreeGrafter"/>
</dbReference>
<feature type="domain" description="Carbohydrate kinase PfkB" evidence="14">
    <location>
        <begin position="112"/>
        <end position="415"/>
    </location>
</feature>
<evidence type="ECO:0000256" key="10">
    <source>
        <dbReference type="ARBA" id="ARBA00022842"/>
    </source>
</evidence>
<dbReference type="Gene3D" id="3.30.1110.10">
    <property type="match status" value="1"/>
</dbReference>
<dbReference type="GO" id="GO:0005524">
    <property type="term" value="F:ATP binding"/>
    <property type="evidence" value="ECO:0007669"/>
    <property type="project" value="UniProtKB-KW"/>
</dbReference>
<evidence type="ECO:0000313" key="15">
    <source>
        <dbReference type="EMBL" id="OWF44471.1"/>
    </source>
</evidence>
<dbReference type="PRINTS" id="PR00989">
    <property type="entry name" value="ADENOKINASE"/>
</dbReference>
<proteinExistence type="inferred from homology"/>
<comment type="caution">
    <text evidence="15">The sequence shown here is derived from an EMBL/GenBank/DDBJ whole genome shotgun (WGS) entry which is preliminary data.</text>
</comment>
<dbReference type="Pfam" id="PF00294">
    <property type="entry name" value="PfkB"/>
    <property type="match status" value="1"/>
</dbReference>
<evidence type="ECO:0000256" key="8">
    <source>
        <dbReference type="ARBA" id="ARBA00022777"/>
    </source>
</evidence>
<dbReference type="PANTHER" id="PTHR45769:SF3">
    <property type="entry name" value="ADENOSINE KINASE"/>
    <property type="match status" value="1"/>
</dbReference>
<dbReference type="GO" id="GO:0004001">
    <property type="term" value="F:adenosine kinase activity"/>
    <property type="evidence" value="ECO:0007669"/>
    <property type="project" value="UniProtKB-EC"/>
</dbReference>
<gene>
    <name evidence="15" type="ORF">KP79_PYT15089</name>
</gene>
<evidence type="ECO:0000256" key="12">
    <source>
        <dbReference type="ARBA" id="ARBA00068771"/>
    </source>
</evidence>
<dbReference type="GO" id="GO:0005634">
    <property type="term" value="C:nucleus"/>
    <property type="evidence" value="ECO:0007669"/>
    <property type="project" value="TreeGrafter"/>
</dbReference>
<evidence type="ECO:0000256" key="7">
    <source>
        <dbReference type="ARBA" id="ARBA00022741"/>
    </source>
</evidence>
<evidence type="ECO:0000259" key="14">
    <source>
        <dbReference type="Pfam" id="PF00294"/>
    </source>
</evidence>
<dbReference type="EC" id="2.7.1.20" evidence="4"/>
<dbReference type="CDD" id="cd01168">
    <property type="entry name" value="adenosine_kinase"/>
    <property type="match status" value="1"/>
</dbReference>
<organism evidence="15 16">
    <name type="scientific">Mizuhopecten yessoensis</name>
    <name type="common">Japanese scallop</name>
    <name type="synonym">Patinopecten yessoensis</name>
    <dbReference type="NCBI Taxonomy" id="6573"/>
    <lineage>
        <taxon>Eukaryota</taxon>
        <taxon>Metazoa</taxon>
        <taxon>Spiralia</taxon>
        <taxon>Lophotrochozoa</taxon>
        <taxon>Mollusca</taxon>
        <taxon>Bivalvia</taxon>
        <taxon>Autobranchia</taxon>
        <taxon>Pteriomorphia</taxon>
        <taxon>Pectinida</taxon>
        <taxon>Pectinoidea</taxon>
        <taxon>Pectinidae</taxon>
        <taxon>Mizuhopecten</taxon>
    </lineage>
</organism>
<dbReference type="STRING" id="6573.A0A210Q6X0"/>
<dbReference type="OrthoDB" id="432447at2759"/>
<keyword evidence="16" id="KW-1185">Reference proteome</keyword>
<reference evidence="15 16" key="1">
    <citation type="journal article" date="2017" name="Nat. Ecol. Evol.">
        <title>Scallop genome provides insights into evolution of bilaterian karyotype and development.</title>
        <authorList>
            <person name="Wang S."/>
            <person name="Zhang J."/>
            <person name="Jiao W."/>
            <person name="Li J."/>
            <person name="Xun X."/>
            <person name="Sun Y."/>
            <person name="Guo X."/>
            <person name="Huan P."/>
            <person name="Dong B."/>
            <person name="Zhang L."/>
            <person name="Hu X."/>
            <person name="Sun X."/>
            <person name="Wang J."/>
            <person name="Zhao C."/>
            <person name="Wang Y."/>
            <person name="Wang D."/>
            <person name="Huang X."/>
            <person name="Wang R."/>
            <person name="Lv J."/>
            <person name="Li Y."/>
            <person name="Zhang Z."/>
            <person name="Liu B."/>
            <person name="Lu W."/>
            <person name="Hui Y."/>
            <person name="Liang J."/>
            <person name="Zhou Z."/>
            <person name="Hou R."/>
            <person name="Li X."/>
            <person name="Liu Y."/>
            <person name="Li H."/>
            <person name="Ning X."/>
            <person name="Lin Y."/>
            <person name="Zhao L."/>
            <person name="Xing Q."/>
            <person name="Dou J."/>
            <person name="Li Y."/>
            <person name="Mao J."/>
            <person name="Guo H."/>
            <person name="Dou H."/>
            <person name="Li T."/>
            <person name="Mu C."/>
            <person name="Jiang W."/>
            <person name="Fu Q."/>
            <person name="Fu X."/>
            <person name="Miao Y."/>
            <person name="Liu J."/>
            <person name="Yu Q."/>
            <person name="Li R."/>
            <person name="Liao H."/>
            <person name="Li X."/>
            <person name="Kong Y."/>
            <person name="Jiang Z."/>
            <person name="Chourrout D."/>
            <person name="Li R."/>
            <person name="Bao Z."/>
        </authorList>
    </citation>
    <scope>NUCLEOTIDE SEQUENCE [LARGE SCALE GENOMIC DNA]</scope>
    <source>
        <strain evidence="15 16">PY_sf001</strain>
    </source>
</reference>
<comment type="similarity">
    <text evidence="3">Belongs to the carbohydrate kinase PfkB family.</text>
</comment>
<sequence>MAVVSSRLVWTCVKLGCRNRTSLITCVYTCKQHQRSTGLHTLVDSRPGLGNNLTGSPIDLHHRSRLRLCDHSTVRKMSSDSCSEDVLLGIGNPLLDITVEADQALLDKYKLLANNAIIAEQQHMPLFDDLVKNYTPIYLAGGATQNTIRVAQWLLQKPNATTFLGGVGNDVFKDILAKKAEEVGVNVQYEVHSEKATGKCAAVITGEDRSLITDLGAAELFTSDFVKQEDNWKLVENAQMYYIGGFIVPVSSEAVLAVAKHAAENGKTVVMNLHATFLCKHFADPKLNLMQYVDVLFGNSDEAAEFAKCQGFESSDLKDIAKLTANLPKANKNKERTIIFTQGKAATVTCHKGEITVFPVVPAERSLIKDTNGCGDSFVGGFLSQLVMNKSLEECMRCGAYAAKVVIQHFGCNYPEKPDFH</sequence>
<keyword evidence="7" id="KW-0547">Nucleotide-binding</keyword>
<dbReference type="GO" id="GO:0044209">
    <property type="term" value="P:AMP salvage"/>
    <property type="evidence" value="ECO:0007669"/>
    <property type="project" value="UniProtKB-UniPathway"/>
</dbReference>
<evidence type="ECO:0000256" key="11">
    <source>
        <dbReference type="ARBA" id="ARBA00051362"/>
    </source>
</evidence>
<evidence type="ECO:0000256" key="13">
    <source>
        <dbReference type="PIRSR" id="PIRSR601805-1"/>
    </source>
</evidence>
<keyword evidence="5" id="KW-0808">Transferase</keyword>
<dbReference type="Proteomes" id="UP000242188">
    <property type="component" value="Unassembled WGS sequence"/>
</dbReference>
<evidence type="ECO:0000256" key="2">
    <source>
        <dbReference type="ARBA" id="ARBA00004801"/>
    </source>
</evidence>
<feature type="active site" description="Proton acceptor" evidence="13">
    <location>
        <position position="376"/>
    </location>
</feature>
<evidence type="ECO:0000313" key="16">
    <source>
        <dbReference type="Proteomes" id="UP000242188"/>
    </source>
</evidence>
<dbReference type="FunFam" id="3.40.1190.20:FF:000076">
    <property type="entry name" value="Adenosine kinase"/>
    <property type="match status" value="1"/>
</dbReference>
<keyword evidence="10" id="KW-0460">Magnesium</keyword>
<keyword evidence="9" id="KW-0067">ATP-binding</keyword>
<protein>
    <recommendedName>
        <fullName evidence="12">Adenosine kinase</fullName>
        <ecNumber evidence="4">2.7.1.20</ecNumber>
    </recommendedName>
</protein>